<sequence length="134" mass="13238">MTRTAGIRVFLAAASAGSCLSGLPLLAQTSQTTINIPNTSTFVTIPGTSTTGRSAVPATPTPTTVPVYAGPVLPGGTYSGPISGGTFVNGLLVTPNGSYSNTGIYQGLPAPVVNFNAVNNNNGTSPTLSPSSGP</sequence>
<dbReference type="Proteomes" id="UP000017396">
    <property type="component" value="Chromosome"/>
</dbReference>
<dbReference type="AlphaFoldDB" id="U5QJC0"/>
<keyword evidence="3" id="KW-1185">Reference proteome</keyword>
<reference evidence="2 3" key="1">
    <citation type="journal article" date="2013" name="PLoS ONE">
        <title>Cultivation and Complete Genome Sequencing of Gloeobacter kilaueensis sp. nov., from a Lava Cave in Kilauea Caldera, Hawai'i.</title>
        <authorList>
            <person name="Saw J.H."/>
            <person name="Schatz M."/>
            <person name="Brown M.V."/>
            <person name="Kunkel D.D."/>
            <person name="Foster J.S."/>
            <person name="Shick H."/>
            <person name="Christensen S."/>
            <person name="Hou S."/>
            <person name="Wan X."/>
            <person name="Donachie S.P."/>
        </authorList>
    </citation>
    <scope>NUCLEOTIDE SEQUENCE [LARGE SCALE GENOMIC DNA]</scope>
    <source>
        <strain evidence="3">JS</strain>
    </source>
</reference>
<dbReference type="HOGENOM" id="CLU_1893224_0_0_3"/>
<feature type="chain" id="PRO_5004664008" evidence="1">
    <location>
        <begin position="28"/>
        <end position="134"/>
    </location>
</feature>
<accession>U5QJC0</accession>
<protein>
    <submittedName>
        <fullName evidence="2">Uncharacterized protein</fullName>
    </submittedName>
</protein>
<keyword evidence="1" id="KW-0732">Signal</keyword>
<dbReference type="PROSITE" id="PS51257">
    <property type="entry name" value="PROKAR_LIPOPROTEIN"/>
    <property type="match status" value="1"/>
</dbReference>
<dbReference type="EMBL" id="CP003587">
    <property type="protein sequence ID" value="AGY59011.1"/>
    <property type="molecule type" value="Genomic_DNA"/>
</dbReference>
<evidence type="ECO:0000313" key="3">
    <source>
        <dbReference type="Proteomes" id="UP000017396"/>
    </source>
</evidence>
<evidence type="ECO:0000256" key="1">
    <source>
        <dbReference type="SAM" id="SignalP"/>
    </source>
</evidence>
<name>U5QJC0_GLOK1</name>
<dbReference type="RefSeq" id="WP_023174223.1">
    <property type="nucleotide sequence ID" value="NC_022600.1"/>
</dbReference>
<feature type="signal peptide" evidence="1">
    <location>
        <begin position="1"/>
        <end position="27"/>
    </location>
</feature>
<dbReference type="KEGG" id="glj:GKIL_2765"/>
<gene>
    <name evidence="2" type="ORF">GKIL_2765</name>
</gene>
<proteinExistence type="predicted"/>
<organism evidence="2 3">
    <name type="scientific">Gloeobacter kilaueensis (strain ATCC BAA-2537 / CCAP 1431/1 / ULC 316 / JS1)</name>
    <dbReference type="NCBI Taxonomy" id="1183438"/>
    <lineage>
        <taxon>Bacteria</taxon>
        <taxon>Bacillati</taxon>
        <taxon>Cyanobacteriota</taxon>
        <taxon>Cyanophyceae</taxon>
        <taxon>Gloeobacterales</taxon>
        <taxon>Gloeobacteraceae</taxon>
        <taxon>Gloeobacter</taxon>
    </lineage>
</organism>
<evidence type="ECO:0000313" key="2">
    <source>
        <dbReference type="EMBL" id="AGY59011.1"/>
    </source>
</evidence>